<keyword evidence="1" id="KW-0663">Pyridoxal phosphate</keyword>
<dbReference type="InterPro" id="IPR015421">
    <property type="entry name" value="PyrdxlP-dep_Trfase_major"/>
</dbReference>
<accession>A0ABY7YJU0</accession>
<feature type="domain" description="Aminotransferase class V" evidence="2">
    <location>
        <begin position="43"/>
        <end position="332"/>
    </location>
</feature>
<reference evidence="3 4" key="1">
    <citation type="submission" date="2023-02" db="EMBL/GenBank/DDBJ databases">
        <title>Devosia algicola sp. nov., isolated from the phycosphere of marine algae.</title>
        <authorList>
            <person name="Kim J.M."/>
            <person name="Lee J.K."/>
            <person name="Choi B.J."/>
            <person name="Bayburt H."/>
            <person name="Jeon C.O."/>
        </authorList>
    </citation>
    <scope>NUCLEOTIDE SEQUENCE [LARGE SCALE GENOMIC DNA]</scope>
    <source>
        <strain evidence="3 4">G20-9</strain>
    </source>
</reference>
<evidence type="ECO:0000313" key="4">
    <source>
        <dbReference type="Proteomes" id="UP001220530"/>
    </source>
</evidence>
<keyword evidence="4" id="KW-1185">Reference proteome</keyword>
<dbReference type="PANTHER" id="PTHR43586:SF8">
    <property type="entry name" value="CYSTEINE DESULFURASE 1, CHLOROPLASTIC"/>
    <property type="match status" value="1"/>
</dbReference>
<name>A0ABY7YJU0_9HYPH</name>
<evidence type="ECO:0000256" key="1">
    <source>
        <dbReference type="ARBA" id="ARBA00022898"/>
    </source>
</evidence>
<dbReference type="Proteomes" id="UP001220530">
    <property type="component" value="Chromosome"/>
</dbReference>
<keyword evidence="3" id="KW-0032">Aminotransferase</keyword>
<sequence length="346" mass="36615">MPAVQSVIIDNSPAETVLERVRRDPALAPCPTFATPFGPRPLIYADYTASGRQLDLIEDAIRTHVAPSYANTHSEAAYGGRRTGALREAARQAVRQCVGASSAHAVIFAGAGATAGVNKLVSVLGLSLPCDRALRDILLTQIKQSERPVVLVGPYEHHSNELPWRESLAEVVRIPLAANGQPCHDAIATALEKYQGRPKLIGAFSAASNVTGIKTDARVLAKLLHRFNALCVIDYAAGAPYMPIDMAPSHAGANDHIDAIVLSPHKFVGGPGASGLLVADRSMFCIERPSAPGGGTVSFVTPDQHAYLNNIEAREEAGTPAIIGDIRAGMVLQAQGRYGYRGHRGG</sequence>
<dbReference type="EMBL" id="CP118246">
    <property type="protein sequence ID" value="WDR01565.1"/>
    <property type="molecule type" value="Genomic_DNA"/>
</dbReference>
<dbReference type="RefSeq" id="WP_282217975.1">
    <property type="nucleotide sequence ID" value="NZ_CP118246.1"/>
</dbReference>
<protein>
    <submittedName>
        <fullName evidence="3">Aminotransferase class V-fold PLP-dependent enzyme</fullName>
    </submittedName>
</protein>
<dbReference type="Pfam" id="PF00266">
    <property type="entry name" value="Aminotran_5"/>
    <property type="match status" value="1"/>
</dbReference>
<dbReference type="GO" id="GO:0008483">
    <property type="term" value="F:transaminase activity"/>
    <property type="evidence" value="ECO:0007669"/>
    <property type="project" value="UniProtKB-KW"/>
</dbReference>
<organism evidence="3 4">
    <name type="scientific">Devosia algicola</name>
    <dbReference type="NCBI Taxonomy" id="3026418"/>
    <lineage>
        <taxon>Bacteria</taxon>
        <taxon>Pseudomonadati</taxon>
        <taxon>Pseudomonadota</taxon>
        <taxon>Alphaproteobacteria</taxon>
        <taxon>Hyphomicrobiales</taxon>
        <taxon>Devosiaceae</taxon>
        <taxon>Devosia</taxon>
    </lineage>
</organism>
<evidence type="ECO:0000313" key="3">
    <source>
        <dbReference type="EMBL" id="WDR01565.1"/>
    </source>
</evidence>
<keyword evidence="3" id="KW-0808">Transferase</keyword>
<proteinExistence type="predicted"/>
<evidence type="ECO:0000259" key="2">
    <source>
        <dbReference type="Pfam" id="PF00266"/>
    </source>
</evidence>
<dbReference type="Gene3D" id="3.40.640.10">
    <property type="entry name" value="Type I PLP-dependent aspartate aminotransferase-like (Major domain)"/>
    <property type="match status" value="1"/>
</dbReference>
<dbReference type="InterPro" id="IPR015424">
    <property type="entry name" value="PyrdxlP-dep_Trfase"/>
</dbReference>
<dbReference type="PANTHER" id="PTHR43586">
    <property type="entry name" value="CYSTEINE DESULFURASE"/>
    <property type="match status" value="1"/>
</dbReference>
<dbReference type="SUPFAM" id="SSF53383">
    <property type="entry name" value="PLP-dependent transferases"/>
    <property type="match status" value="1"/>
</dbReference>
<dbReference type="InterPro" id="IPR000192">
    <property type="entry name" value="Aminotrans_V_dom"/>
</dbReference>
<gene>
    <name evidence="3" type="ORF">PSQ19_12335</name>
</gene>